<dbReference type="CDD" id="cd00082">
    <property type="entry name" value="HisKA"/>
    <property type="match status" value="1"/>
</dbReference>
<keyword evidence="10 11" id="KW-0472">Membrane</keyword>
<dbReference type="OrthoDB" id="9809567at2"/>
<protein>
    <recommendedName>
        <fullName evidence="3">histidine kinase</fullName>
        <ecNumber evidence="3">2.7.13.3</ecNumber>
    </recommendedName>
</protein>
<evidence type="ECO:0000259" key="13">
    <source>
        <dbReference type="PROSITE" id="PS50885"/>
    </source>
</evidence>
<evidence type="ECO:0000256" key="11">
    <source>
        <dbReference type="SAM" id="Phobius"/>
    </source>
</evidence>
<feature type="domain" description="Histidine kinase" evidence="12">
    <location>
        <begin position="256"/>
        <end position="452"/>
    </location>
</feature>
<dbReference type="Gene3D" id="1.10.287.130">
    <property type="match status" value="1"/>
</dbReference>
<dbReference type="Pfam" id="PF02518">
    <property type="entry name" value="HATPase_c"/>
    <property type="match status" value="1"/>
</dbReference>
<evidence type="ECO:0000256" key="3">
    <source>
        <dbReference type="ARBA" id="ARBA00012438"/>
    </source>
</evidence>
<dbReference type="PROSITE" id="PS50885">
    <property type="entry name" value="HAMP"/>
    <property type="match status" value="1"/>
</dbReference>
<dbReference type="InterPro" id="IPR036890">
    <property type="entry name" value="HATPase_C_sf"/>
</dbReference>
<evidence type="ECO:0000256" key="2">
    <source>
        <dbReference type="ARBA" id="ARBA00004141"/>
    </source>
</evidence>
<gene>
    <name evidence="14" type="ORF">C0Z18_10640</name>
</gene>
<feature type="transmembrane region" description="Helical" evidence="11">
    <location>
        <begin position="178"/>
        <end position="198"/>
    </location>
</feature>
<dbReference type="SMART" id="SM00387">
    <property type="entry name" value="HATPase_c"/>
    <property type="match status" value="1"/>
</dbReference>
<comment type="subcellular location">
    <subcellularLocation>
        <location evidence="2">Membrane</location>
        <topology evidence="2">Multi-pass membrane protein</topology>
    </subcellularLocation>
</comment>
<dbReference type="GO" id="GO:0005886">
    <property type="term" value="C:plasma membrane"/>
    <property type="evidence" value="ECO:0007669"/>
    <property type="project" value="TreeGrafter"/>
</dbReference>
<evidence type="ECO:0000256" key="10">
    <source>
        <dbReference type="ARBA" id="ARBA00023136"/>
    </source>
</evidence>
<dbReference type="SMART" id="SM00388">
    <property type="entry name" value="HisKA"/>
    <property type="match status" value="1"/>
</dbReference>
<dbReference type="PANTHER" id="PTHR45436:SF15">
    <property type="entry name" value="SENSOR HISTIDINE KINASE CUSS"/>
    <property type="match status" value="1"/>
</dbReference>
<dbReference type="AlphaFoldDB" id="A0A2N7VTD2"/>
<comment type="caution">
    <text evidence="14">The sequence shown here is derived from an EMBL/GenBank/DDBJ whole genome shotgun (WGS) entry which is preliminary data.</text>
</comment>
<dbReference type="InterPro" id="IPR050428">
    <property type="entry name" value="TCS_sensor_his_kinase"/>
</dbReference>
<dbReference type="EMBL" id="PNYA01000008">
    <property type="protein sequence ID" value="PMS20389.1"/>
    <property type="molecule type" value="Genomic_DNA"/>
</dbReference>
<accession>A0A2N7VTD2</accession>
<dbReference type="PRINTS" id="PR00344">
    <property type="entry name" value="BCTRLSENSOR"/>
</dbReference>
<keyword evidence="4" id="KW-0597">Phosphoprotein</keyword>
<dbReference type="InterPro" id="IPR036097">
    <property type="entry name" value="HisK_dim/P_sf"/>
</dbReference>
<dbReference type="InterPro" id="IPR004358">
    <property type="entry name" value="Sig_transdc_His_kin-like_C"/>
</dbReference>
<evidence type="ECO:0000256" key="6">
    <source>
        <dbReference type="ARBA" id="ARBA00022692"/>
    </source>
</evidence>
<dbReference type="CDD" id="cd06225">
    <property type="entry name" value="HAMP"/>
    <property type="match status" value="1"/>
</dbReference>
<dbReference type="InterPro" id="IPR003594">
    <property type="entry name" value="HATPase_dom"/>
</dbReference>
<dbReference type="SUPFAM" id="SSF47384">
    <property type="entry name" value="Homodimeric domain of signal transducing histidine kinase"/>
    <property type="match status" value="1"/>
</dbReference>
<evidence type="ECO:0000256" key="9">
    <source>
        <dbReference type="ARBA" id="ARBA00023012"/>
    </source>
</evidence>
<dbReference type="Gene3D" id="3.30.565.10">
    <property type="entry name" value="Histidine kinase-like ATPase, C-terminal domain"/>
    <property type="match status" value="1"/>
</dbReference>
<evidence type="ECO:0000256" key="8">
    <source>
        <dbReference type="ARBA" id="ARBA00022989"/>
    </source>
</evidence>
<keyword evidence="9" id="KW-0902">Two-component regulatory system</keyword>
<evidence type="ECO:0000256" key="4">
    <source>
        <dbReference type="ARBA" id="ARBA00022553"/>
    </source>
</evidence>
<dbReference type="Pfam" id="PF00672">
    <property type="entry name" value="HAMP"/>
    <property type="match status" value="1"/>
</dbReference>
<keyword evidence="7 14" id="KW-0418">Kinase</keyword>
<keyword evidence="15" id="KW-1185">Reference proteome</keyword>
<dbReference type="Proteomes" id="UP000235616">
    <property type="component" value="Unassembled WGS sequence"/>
</dbReference>
<dbReference type="InterPro" id="IPR003661">
    <property type="entry name" value="HisK_dim/P_dom"/>
</dbReference>
<evidence type="ECO:0000256" key="7">
    <source>
        <dbReference type="ARBA" id="ARBA00022777"/>
    </source>
</evidence>
<dbReference type="GO" id="GO:0000155">
    <property type="term" value="F:phosphorelay sensor kinase activity"/>
    <property type="evidence" value="ECO:0007669"/>
    <property type="project" value="InterPro"/>
</dbReference>
<dbReference type="PANTHER" id="PTHR45436">
    <property type="entry name" value="SENSOR HISTIDINE KINASE YKOH"/>
    <property type="match status" value="1"/>
</dbReference>
<evidence type="ECO:0000256" key="1">
    <source>
        <dbReference type="ARBA" id="ARBA00000085"/>
    </source>
</evidence>
<evidence type="ECO:0000313" key="15">
    <source>
        <dbReference type="Proteomes" id="UP000235616"/>
    </source>
</evidence>
<feature type="domain" description="HAMP" evidence="13">
    <location>
        <begin position="195"/>
        <end position="248"/>
    </location>
</feature>
<dbReference type="InterPro" id="IPR005467">
    <property type="entry name" value="His_kinase_dom"/>
</dbReference>
<dbReference type="InterPro" id="IPR003660">
    <property type="entry name" value="HAMP_dom"/>
</dbReference>
<evidence type="ECO:0000259" key="12">
    <source>
        <dbReference type="PROSITE" id="PS50109"/>
    </source>
</evidence>
<dbReference type="EC" id="2.7.13.3" evidence="3"/>
<feature type="transmembrane region" description="Helical" evidence="11">
    <location>
        <begin position="12"/>
        <end position="36"/>
    </location>
</feature>
<evidence type="ECO:0000313" key="14">
    <source>
        <dbReference type="EMBL" id="PMS20389.1"/>
    </source>
</evidence>
<dbReference type="Pfam" id="PF00512">
    <property type="entry name" value="HisKA"/>
    <property type="match status" value="1"/>
</dbReference>
<dbReference type="PROSITE" id="PS50109">
    <property type="entry name" value="HIS_KIN"/>
    <property type="match status" value="1"/>
</dbReference>
<evidence type="ECO:0000256" key="5">
    <source>
        <dbReference type="ARBA" id="ARBA00022679"/>
    </source>
</evidence>
<keyword evidence="5" id="KW-0808">Transferase</keyword>
<proteinExistence type="predicted"/>
<sequence length="452" mass="49026">MLDHWIGSLSARLWVTTVVALAAGLTVFAGVLVYVFDHYPEQTLGRHEQMESVHHVTAGVRFDSAGVPVSVQLSKREAWLFETAASELKYRVLDAAGHVVLASSGTKADGPWLAGASLPDAAGIIVRSTIDGRPFFIATQRVARGGSAFFVQTATSARFVEALIELKVAPIPATVKTVVLVAFVIFGLVLPLTIYRVLRPLREASRAAARITPSHLKTRLSATGVPSEIKPLINAFNEALARLEKGFAVQQEFLAAAAHELQTPLTLIRGQIELEPTIEAKGLLLREVDLMARQVRQLLHLAEVSEAQNFDFAEIDAAEVAHDVVDYLTRKADAKQVKLSVQEDGALPEIRADKGALFILLKNIVENAINVSPADSIVLLTLDGASITICDEGPGIREDHLPLLFTRFWRAPGVEHDGAGLGLAICSEIAQAHDWRLTVSSRTVGTRFTVWL</sequence>
<keyword evidence="6 11" id="KW-0812">Transmembrane</keyword>
<keyword evidence="8 11" id="KW-1133">Transmembrane helix</keyword>
<dbReference type="SUPFAM" id="SSF55874">
    <property type="entry name" value="ATPase domain of HSP90 chaperone/DNA topoisomerase II/histidine kinase"/>
    <property type="match status" value="1"/>
</dbReference>
<organism evidence="14 15">
    <name type="scientific">Trinickia dabaoshanensis</name>
    <dbReference type="NCBI Taxonomy" id="564714"/>
    <lineage>
        <taxon>Bacteria</taxon>
        <taxon>Pseudomonadati</taxon>
        <taxon>Pseudomonadota</taxon>
        <taxon>Betaproteobacteria</taxon>
        <taxon>Burkholderiales</taxon>
        <taxon>Burkholderiaceae</taxon>
        <taxon>Trinickia</taxon>
    </lineage>
</organism>
<comment type="catalytic activity">
    <reaction evidence="1">
        <text>ATP + protein L-histidine = ADP + protein N-phospho-L-histidine.</text>
        <dbReference type="EC" id="2.7.13.3"/>
    </reaction>
</comment>
<name>A0A2N7VTD2_9BURK</name>
<reference evidence="14 15" key="1">
    <citation type="submission" date="2018-01" db="EMBL/GenBank/DDBJ databases">
        <title>Whole genome analyses suggest that Burkholderia sensu lato contains two further novel genera in the rhizoxinica-symbiotica group Mycetohabitans gen. nov., and Trinickia gen. nov.: implications for the evolution of diazotrophy and nodulation in the Burkholderiaceae.</title>
        <authorList>
            <person name="Estrada-de los Santos P."/>
            <person name="Palmer M."/>
            <person name="Chavez-Ramirez B."/>
            <person name="Beukes C."/>
            <person name="Steenkamp E.T."/>
            <person name="Hirsch A.M."/>
            <person name="Manyaka P."/>
            <person name="Maluk M."/>
            <person name="Lafos M."/>
            <person name="Crook M."/>
            <person name="Gross E."/>
            <person name="Simon M.F."/>
            <person name="Bueno dos Reis Junior F."/>
            <person name="Poole P.S."/>
            <person name="Venter S.N."/>
            <person name="James E.K."/>
        </authorList>
    </citation>
    <scope>NUCLEOTIDE SEQUENCE [LARGE SCALE GENOMIC DNA]</scope>
    <source>
        <strain evidence="14 15">GIMN1.004</strain>
    </source>
</reference>
<dbReference type="SMART" id="SM00304">
    <property type="entry name" value="HAMP"/>
    <property type="match status" value="1"/>
</dbReference>